<dbReference type="InterPro" id="IPR035163">
    <property type="entry name" value="Pom"/>
</dbReference>
<dbReference type="Gene3D" id="2.40.128.90">
    <property type="entry name" value="OMPT-like"/>
    <property type="match status" value="1"/>
</dbReference>
<keyword evidence="4" id="KW-1185">Reference proteome</keyword>
<evidence type="ECO:0000259" key="2">
    <source>
        <dbReference type="Pfam" id="PF17251"/>
    </source>
</evidence>
<dbReference type="AlphaFoldDB" id="A0A498R2Y8"/>
<protein>
    <submittedName>
        <fullName evidence="3">Outer membrane adhesin/peptidase omptin</fullName>
    </submittedName>
</protein>
<organism evidence="3 4">
    <name type="scientific">Lucifera butyrica</name>
    <dbReference type="NCBI Taxonomy" id="1351585"/>
    <lineage>
        <taxon>Bacteria</taxon>
        <taxon>Bacillati</taxon>
        <taxon>Bacillota</taxon>
        <taxon>Negativicutes</taxon>
        <taxon>Veillonellales</taxon>
        <taxon>Veillonellaceae</taxon>
        <taxon>Lucifera</taxon>
    </lineage>
</organism>
<gene>
    <name evidence="3" type="ORF">LUCI_0347</name>
</gene>
<dbReference type="Pfam" id="PF17251">
    <property type="entry name" value="Pom"/>
    <property type="match status" value="1"/>
</dbReference>
<feature type="signal peptide" evidence="1">
    <location>
        <begin position="1"/>
        <end position="24"/>
    </location>
</feature>
<reference evidence="3 4" key="1">
    <citation type="submission" date="2018-06" db="EMBL/GenBank/DDBJ databases">
        <authorList>
            <person name="Strepis N."/>
        </authorList>
    </citation>
    <scope>NUCLEOTIDE SEQUENCE [LARGE SCALE GENOMIC DNA]</scope>
    <source>
        <strain evidence="3">LUCI</strain>
    </source>
</reference>
<feature type="chain" id="PRO_5019840716" evidence="1">
    <location>
        <begin position="25"/>
        <end position="308"/>
    </location>
</feature>
<dbReference type="InterPro" id="IPR053724">
    <property type="entry name" value="OMP_A26_sf"/>
</dbReference>
<dbReference type="EMBL" id="UPPP01000053">
    <property type="protein sequence ID" value="VBB05140.1"/>
    <property type="molecule type" value="Genomic_DNA"/>
</dbReference>
<dbReference type="Proteomes" id="UP000277811">
    <property type="component" value="Unassembled WGS sequence"/>
</dbReference>
<dbReference type="SUPFAM" id="SSF69917">
    <property type="entry name" value="OMPT-like"/>
    <property type="match status" value="1"/>
</dbReference>
<name>A0A498R2Y8_9FIRM</name>
<feature type="domain" description="Protochlamydia outer membrane protein" evidence="2">
    <location>
        <begin position="30"/>
        <end position="308"/>
    </location>
</feature>
<dbReference type="RefSeq" id="WP_122626147.1">
    <property type="nucleotide sequence ID" value="NZ_UPPP01000053.1"/>
</dbReference>
<keyword evidence="1" id="KW-0732">Signal</keyword>
<evidence type="ECO:0000313" key="4">
    <source>
        <dbReference type="Proteomes" id="UP000277811"/>
    </source>
</evidence>
<evidence type="ECO:0000256" key="1">
    <source>
        <dbReference type="SAM" id="SignalP"/>
    </source>
</evidence>
<sequence length="308" mass="34858">MSKKIFCLLLFLLLFTGSIPIVLAAATYDFSIGTRKDDASWNFAGDTNGENPNIQSELKWTNLRIKEAKLKWRNDIDNNSFWEGSAGYGWIYSGQSEDSDYAGDNRTGMYSRSISNSGNGHVVDVTLGYGYYIDKQEKSKIALIAGYAVNKQYMVMTDGNQIYSDGVYQTQPLGPFDGLNSTYNARWNGPYFGIDIEHQANKKLNWFTRLEYHFAEYHGECNWNLQPALAHPKSFEQIADGSGTVLTMGVKYKMDRDWTLQTKVSFSRFNTDTGIFRAYLADGTSAETQLNEADWNSRSISLSITKKF</sequence>
<proteinExistence type="predicted"/>
<dbReference type="GO" id="GO:0004190">
    <property type="term" value="F:aspartic-type endopeptidase activity"/>
    <property type="evidence" value="ECO:0007669"/>
    <property type="project" value="InterPro"/>
</dbReference>
<accession>A0A498R2Y8</accession>
<dbReference type="InterPro" id="IPR020080">
    <property type="entry name" value="OM_adhesin/peptidase_omptin"/>
</dbReference>
<evidence type="ECO:0000313" key="3">
    <source>
        <dbReference type="EMBL" id="VBB05140.1"/>
    </source>
</evidence>
<dbReference type="OrthoDB" id="5566985at2"/>